<evidence type="ECO:0000256" key="9">
    <source>
        <dbReference type="SAM" id="SignalP"/>
    </source>
</evidence>
<dbReference type="EMBL" id="OY660869">
    <property type="protein sequence ID" value="CAJ1058986.1"/>
    <property type="molecule type" value="Genomic_DNA"/>
</dbReference>
<evidence type="ECO:0000256" key="5">
    <source>
        <dbReference type="ARBA" id="ARBA00023136"/>
    </source>
</evidence>
<organism evidence="11 12">
    <name type="scientific">Xyrichtys novacula</name>
    <name type="common">Pearly razorfish</name>
    <name type="synonym">Hemipteronotus novacula</name>
    <dbReference type="NCBI Taxonomy" id="13765"/>
    <lineage>
        <taxon>Eukaryota</taxon>
        <taxon>Metazoa</taxon>
        <taxon>Chordata</taxon>
        <taxon>Craniata</taxon>
        <taxon>Vertebrata</taxon>
        <taxon>Euteleostomi</taxon>
        <taxon>Actinopterygii</taxon>
        <taxon>Neopterygii</taxon>
        <taxon>Teleostei</taxon>
        <taxon>Neoteleostei</taxon>
        <taxon>Acanthomorphata</taxon>
        <taxon>Eupercaria</taxon>
        <taxon>Labriformes</taxon>
        <taxon>Labridae</taxon>
        <taxon>Xyrichtys</taxon>
    </lineage>
</organism>
<dbReference type="InterPro" id="IPR036179">
    <property type="entry name" value="Ig-like_dom_sf"/>
</dbReference>
<dbReference type="Pfam" id="PF07686">
    <property type="entry name" value="V-set"/>
    <property type="match status" value="2"/>
</dbReference>
<dbReference type="SUPFAM" id="SSF48726">
    <property type="entry name" value="Immunoglobulin"/>
    <property type="match status" value="2"/>
</dbReference>
<dbReference type="InterPro" id="IPR013106">
    <property type="entry name" value="Ig_V-set"/>
</dbReference>
<accession>A0AAV1FC59</accession>
<dbReference type="InterPro" id="IPR052051">
    <property type="entry name" value="TCR_complex_component"/>
</dbReference>
<feature type="domain" description="Ig-like" evidence="10">
    <location>
        <begin position="132"/>
        <end position="245"/>
    </location>
</feature>
<evidence type="ECO:0000256" key="1">
    <source>
        <dbReference type="ARBA" id="ARBA00004236"/>
    </source>
</evidence>
<evidence type="ECO:0000259" key="10">
    <source>
        <dbReference type="PROSITE" id="PS50835"/>
    </source>
</evidence>
<evidence type="ECO:0000256" key="7">
    <source>
        <dbReference type="ARBA" id="ARBA00023180"/>
    </source>
</evidence>
<dbReference type="GO" id="GO:0005886">
    <property type="term" value="C:plasma membrane"/>
    <property type="evidence" value="ECO:0007669"/>
    <property type="project" value="UniProtKB-SubCell"/>
</dbReference>
<keyword evidence="8" id="KW-0812">Transmembrane</keyword>
<keyword evidence="5 8" id="KW-0472">Membrane</keyword>
<dbReference type="AlphaFoldDB" id="A0AAV1FC59"/>
<evidence type="ECO:0000256" key="3">
    <source>
        <dbReference type="ARBA" id="ARBA00022729"/>
    </source>
</evidence>
<dbReference type="CDD" id="cd00099">
    <property type="entry name" value="IgV"/>
    <property type="match status" value="2"/>
</dbReference>
<evidence type="ECO:0000256" key="6">
    <source>
        <dbReference type="ARBA" id="ARBA00023157"/>
    </source>
</evidence>
<dbReference type="GO" id="GO:0002376">
    <property type="term" value="P:immune system process"/>
    <property type="evidence" value="ECO:0007669"/>
    <property type="project" value="UniProtKB-KW"/>
</dbReference>
<dbReference type="SMART" id="SM00409">
    <property type="entry name" value="IG"/>
    <property type="match status" value="2"/>
</dbReference>
<protein>
    <submittedName>
        <fullName evidence="11">Uncharacterized protein LOC117817690 isoform X1</fullName>
    </submittedName>
</protein>
<dbReference type="GO" id="GO:0009617">
    <property type="term" value="P:response to bacterium"/>
    <property type="evidence" value="ECO:0007669"/>
    <property type="project" value="TreeGrafter"/>
</dbReference>
<dbReference type="Proteomes" id="UP001178508">
    <property type="component" value="Chromosome 6"/>
</dbReference>
<keyword evidence="6" id="KW-1015">Disulfide bond</keyword>
<dbReference type="InterPro" id="IPR013783">
    <property type="entry name" value="Ig-like_fold"/>
</dbReference>
<evidence type="ECO:0000256" key="8">
    <source>
        <dbReference type="SAM" id="Phobius"/>
    </source>
</evidence>
<keyword evidence="7" id="KW-0325">Glycoprotein</keyword>
<evidence type="ECO:0000313" key="11">
    <source>
        <dbReference type="EMBL" id="CAJ1058986.1"/>
    </source>
</evidence>
<evidence type="ECO:0000313" key="12">
    <source>
        <dbReference type="Proteomes" id="UP001178508"/>
    </source>
</evidence>
<name>A0AAV1FC59_XYRNO</name>
<keyword evidence="2" id="KW-1003">Cell membrane</keyword>
<evidence type="ECO:0000256" key="2">
    <source>
        <dbReference type="ARBA" id="ARBA00022475"/>
    </source>
</evidence>
<keyword evidence="4" id="KW-0391">Immunity</keyword>
<dbReference type="InterPro" id="IPR003599">
    <property type="entry name" value="Ig_sub"/>
</dbReference>
<feature type="signal peptide" evidence="9">
    <location>
        <begin position="1"/>
        <end position="19"/>
    </location>
</feature>
<keyword evidence="3 9" id="KW-0732">Signal</keyword>
<feature type="transmembrane region" description="Helical" evidence="8">
    <location>
        <begin position="246"/>
        <end position="267"/>
    </location>
</feature>
<dbReference type="PANTHER" id="PTHR19433">
    <property type="entry name" value="T-CELL RECEPTOR ALPHA CHAIN V REGION-RELATED"/>
    <property type="match status" value="1"/>
</dbReference>
<feature type="chain" id="PRO_5043774060" evidence="9">
    <location>
        <begin position="20"/>
        <end position="342"/>
    </location>
</feature>
<dbReference type="Gene3D" id="2.60.40.10">
    <property type="entry name" value="Immunoglobulins"/>
    <property type="match status" value="2"/>
</dbReference>
<comment type="subcellular location">
    <subcellularLocation>
        <location evidence="1">Cell membrane</location>
    </subcellularLocation>
</comment>
<proteinExistence type="predicted"/>
<dbReference type="PANTHER" id="PTHR19433:SF133">
    <property type="entry name" value="IMMUNE-TYPE RECEPTOR 5 PRECURSOR-RELATED"/>
    <property type="match status" value="1"/>
</dbReference>
<feature type="domain" description="Ig-like" evidence="10">
    <location>
        <begin position="19"/>
        <end position="116"/>
    </location>
</feature>
<keyword evidence="8" id="KW-1133">Transmembrane helix</keyword>
<reference evidence="11" key="1">
    <citation type="submission" date="2023-08" db="EMBL/GenBank/DDBJ databases">
        <authorList>
            <person name="Alioto T."/>
            <person name="Alioto T."/>
            <person name="Gomez Garrido J."/>
        </authorList>
    </citation>
    <scope>NUCLEOTIDE SEQUENCE</scope>
</reference>
<dbReference type="PROSITE" id="PS51257">
    <property type="entry name" value="PROKAR_LIPOPROTEIN"/>
    <property type="match status" value="1"/>
</dbReference>
<dbReference type="PROSITE" id="PS50835">
    <property type="entry name" value="IG_LIKE"/>
    <property type="match status" value="2"/>
</dbReference>
<gene>
    <name evidence="11" type="ORF">XNOV1_A031744</name>
</gene>
<dbReference type="InterPro" id="IPR007110">
    <property type="entry name" value="Ig-like_dom"/>
</dbReference>
<evidence type="ECO:0000256" key="4">
    <source>
        <dbReference type="ARBA" id="ARBA00022859"/>
    </source>
</evidence>
<keyword evidence="12" id="KW-1185">Reference proteome</keyword>
<sequence>MNWRLAALILLGTACQTMPHQISMTVVQPGGDFSLSCSVGMNKAGLFYWYKLKFGYSVQKVAGGSFQTLKLEEQFENSRVEVSQKDTVYFLNIRNVSKEDEATYFCQAGTAYEMIALNGSLLAVNDHQNHQKSVYVKQRPETQSVQAGDSVSLQCSLLFKYKETRVQCPHEHNVYWFRAGSGESPLGVVYTHKSRSFKEEERGCVYSLSKTIQNSSDAGTYYCAVVTCGEILFGEGTTVQTRDTSLLYIALGVLLPYCVFVTAALIISRNQKPVCGQCKGEITASSQGEHYRSAEAHQNYQDSEEAALNYVALDFARRKTQRWTKTRELQQDCTYSGVGECL</sequence>